<keyword evidence="1" id="KW-0034">Amyloid</keyword>
<dbReference type="EMBL" id="BK014682">
    <property type="protein sequence ID" value="DAD67667.1"/>
    <property type="molecule type" value="Genomic_DNA"/>
</dbReference>
<accession>A0A8S5LCS7</accession>
<name>A0A8S5LCS7_9CAUD</name>
<reference evidence="1" key="1">
    <citation type="journal article" date="2021" name="Proc. Natl. Acad. Sci. U.S.A.">
        <title>A Catalog of Tens of Thousands of Viruses from Human Metagenomes Reveals Hidden Associations with Chronic Diseases.</title>
        <authorList>
            <person name="Tisza M.J."/>
            <person name="Buck C.B."/>
        </authorList>
    </citation>
    <scope>NUCLEOTIDE SEQUENCE</scope>
    <source>
        <strain evidence="1">CtYKh4</strain>
    </source>
</reference>
<protein>
    <submittedName>
        <fullName evidence="1">Prion-related protein testis-specific</fullName>
    </submittedName>
</protein>
<organism evidence="1">
    <name type="scientific">Siphoviridae sp. ctYKh4</name>
    <dbReference type="NCBI Taxonomy" id="2823586"/>
    <lineage>
        <taxon>Viruses</taxon>
        <taxon>Duplodnaviria</taxon>
        <taxon>Heunggongvirae</taxon>
        <taxon>Uroviricota</taxon>
        <taxon>Caudoviricetes</taxon>
    </lineage>
</organism>
<sequence>MDCSACNNHQRCIFCCLVHQRNGKTRKGR</sequence>
<proteinExistence type="predicted"/>
<evidence type="ECO:0000313" key="1">
    <source>
        <dbReference type="EMBL" id="DAD67667.1"/>
    </source>
</evidence>
<keyword evidence="1" id="KW-0640">Prion</keyword>